<dbReference type="Proteomes" id="UP001470230">
    <property type="component" value="Unassembled WGS sequence"/>
</dbReference>
<gene>
    <name evidence="2" type="ORF">M9Y10_045161</name>
</gene>
<keyword evidence="3" id="KW-1185">Reference proteome</keyword>
<dbReference type="EMBL" id="JAPFFF010000009">
    <property type="protein sequence ID" value="KAK8882519.1"/>
    <property type="molecule type" value="Genomic_DNA"/>
</dbReference>
<protein>
    <recommendedName>
        <fullName evidence="4">Right handed beta helix domain-containing protein</fullName>
    </recommendedName>
</protein>
<evidence type="ECO:0008006" key="4">
    <source>
        <dbReference type="Google" id="ProtNLM"/>
    </source>
</evidence>
<proteinExistence type="predicted"/>
<comment type="caution">
    <text evidence="2">The sequence shown here is derived from an EMBL/GenBank/DDBJ whole genome shotgun (WGS) entry which is preliminary data.</text>
</comment>
<name>A0ABR2JUU7_9EUKA</name>
<feature type="region of interest" description="Disordered" evidence="1">
    <location>
        <begin position="133"/>
        <end position="156"/>
    </location>
</feature>
<evidence type="ECO:0000313" key="3">
    <source>
        <dbReference type="Proteomes" id="UP001470230"/>
    </source>
</evidence>
<reference evidence="2 3" key="1">
    <citation type="submission" date="2024-04" db="EMBL/GenBank/DDBJ databases">
        <title>Tritrichomonas musculus Genome.</title>
        <authorList>
            <person name="Alves-Ferreira E."/>
            <person name="Grigg M."/>
            <person name="Lorenzi H."/>
            <person name="Galac M."/>
        </authorList>
    </citation>
    <scope>NUCLEOTIDE SEQUENCE [LARGE SCALE GENOMIC DNA]</scope>
    <source>
        <strain evidence="2 3">EAF2021</strain>
    </source>
</reference>
<sequence length="156" mass="17706">MTSVDITNCEFRNNNAYDGYAMYFESDDPGSTFAIGIYDNVFTDNYNEKNHNDDEYSIYGAVITTEINKITEEQVSKDNIFNYTIVNHYGKTPSKEFTQSDAFTKSNPFPSYHFTGSELFSPSLKFSKSNDFSPSNDFTASRIKTPTPTQEFTASN</sequence>
<organism evidence="2 3">
    <name type="scientific">Tritrichomonas musculus</name>
    <dbReference type="NCBI Taxonomy" id="1915356"/>
    <lineage>
        <taxon>Eukaryota</taxon>
        <taxon>Metamonada</taxon>
        <taxon>Parabasalia</taxon>
        <taxon>Tritrichomonadida</taxon>
        <taxon>Tritrichomonadidae</taxon>
        <taxon>Tritrichomonas</taxon>
    </lineage>
</organism>
<accession>A0ABR2JUU7</accession>
<evidence type="ECO:0000256" key="1">
    <source>
        <dbReference type="SAM" id="MobiDB-lite"/>
    </source>
</evidence>
<evidence type="ECO:0000313" key="2">
    <source>
        <dbReference type="EMBL" id="KAK8882519.1"/>
    </source>
</evidence>